<keyword evidence="6 9" id="KW-1133">Transmembrane helix</keyword>
<dbReference type="SUPFAM" id="SSF52047">
    <property type="entry name" value="RNI-like"/>
    <property type="match status" value="2"/>
</dbReference>
<reference evidence="10" key="1">
    <citation type="journal article" date="2023" name="Mol. Biol. Evol.">
        <title>Third-Generation Sequencing Reveals the Adaptive Role of the Epigenome in Three Deep-Sea Polychaetes.</title>
        <authorList>
            <person name="Perez M."/>
            <person name="Aroh O."/>
            <person name="Sun Y."/>
            <person name="Lan Y."/>
            <person name="Juniper S.K."/>
            <person name="Young C.R."/>
            <person name="Angers B."/>
            <person name="Qian P.Y."/>
        </authorList>
    </citation>
    <scope>NUCLEOTIDE SEQUENCE</scope>
    <source>
        <strain evidence="10">P08H-3</strain>
    </source>
</reference>
<evidence type="ECO:0000256" key="5">
    <source>
        <dbReference type="ARBA" id="ARBA00022737"/>
    </source>
</evidence>
<accession>A0AAD9IUG4</accession>
<keyword evidence="11" id="KW-1185">Reference proteome</keyword>
<evidence type="ECO:0000256" key="9">
    <source>
        <dbReference type="SAM" id="Phobius"/>
    </source>
</evidence>
<organism evidence="10 11">
    <name type="scientific">Paralvinella palmiformis</name>
    <dbReference type="NCBI Taxonomy" id="53620"/>
    <lineage>
        <taxon>Eukaryota</taxon>
        <taxon>Metazoa</taxon>
        <taxon>Spiralia</taxon>
        <taxon>Lophotrochozoa</taxon>
        <taxon>Annelida</taxon>
        <taxon>Polychaeta</taxon>
        <taxon>Sedentaria</taxon>
        <taxon>Canalipalpata</taxon>
        <taxon>Terebellida</taxon>
        <taxon>Terebelliformia</taxon>
        <taxon>Alvinellidae</taxon>
        <taxon>Paralvinella</taxon>
    </lineage>
</organism>
<keyword evidence="4" id="KW-0732">Signal</keyword>
<keyword evidence="7 9" id="KW-0472">Membrane</keyword>
<dbReference type="GO" id="GO:0007165">
    <property type="term" value="P:signal transduction"/>
    <property type="evidence" value="ECO:0007669"/>
    <property type="project" value="TreeGrafter"/>
</dbReference>
<keyword evidence="3 9" id="KW-0812">Transmembrane</keyword>
<gene>
    <name evidence="10" type="ORF">LSH36_1205g00008</name>
</gene>
<evidence type="ECO:0000313" key="10">
    <source>
        <dbReference type="EMBL" id="KAK2140914.1"/>
    </source>
</evidence>
<dbReference type="PANTHER" id="PTHR24365:SF530">
    <property type="entry name" value="MSTPROX-RELATED"/>
    <property type="match status" value="1"/>
</dbReference>
<proteinExistence type="predicted"/>
<dbReference type="GO" id="GO:0038023">
    <property type="term" value="F:signaling receptor activity"/>
    <property type="evidence" value="ECO:0007669"/>
    <property type="project" value="TreeGrafter"/>
</dbReference>
<sequence>TLQDSDFRRLGNLKKLNISDCGIITLSANTFEGLDVLEVLDMKNNPVIMHGLPRGVFNALPRLRRLSINGYFTRDEQLSEIGNLDNLEEIALSPHIQHMPYSLAELPKLRTVYFVSGSFGGTLTRSLIKPLAGAHIEQLAFISCGLKEIENGTFDGFSSLNVLNLLNNRDLRLNDVIDALSTSENVSISTLVLDLVGNNRGILFLGPRDFPVCRRAWRHVKRLSLRGTRLMKVGDGFSACLPNVEALSLGFNGFSTMTREDLLRLIIPLRRIKLFDISFFGLRSPGYLNNIDGVHRSANWIKRSEDYFLPPLESPPYHNRSSNGTFSLGKEVIDNCTRLSIPENLEYVLMDYCIYELRSNLDHRCIRFYPNKLRYVSMSNALHRSPLTFNELVYGLENVEVVNVSGNGLSYADWRNFANWQSLRILNLAKNLFGHNAMEPFPPIQKLEQLDFSSNLVRSFPANMFANLRALNVLNVANNKLTMLSFDFPEKLQQLDVSGNLLHTLDGSTRQALDNLPDLMVLLGGNPLGCSCEEADFLDWFQKMSMKISDEQRIKCYNDDTLYKIADLNVAKMKLKCGLTVNNIVITCIVIGFFVLLVVSVYEQQAVRCFNLSASQLKFCIKHIMSKLYDVIRRI</sequence>
<dbReference type="Gene3D" id="3.80.10.10">
    <property type="entry name" value="Ribonuclease Inhibitor"/>
    <property type="match status" value="4"/>
</dbReference>
<protein>
    <recommendedName>
        <fullName evidence="12">Toll-like receptor 5</fullName>
    </recommendedName>
</protein>
<dbReference type="InterPro" id="IPR032675">
    <property type="entry name" value="LRR_dom_sf"/>
</dbReference>
<keyword evidence="5" id="KW-0677">Repeat</keyword>
<evidence type="ECO:0000256" key="7">
    <source>
        <dbReference type="ARBA" id="ARBA00023136"/>
    </source>
</evidence>
<feature type="transmembrane region" description="Helical" evidence="9">
    <location>
        <begin position="584"/>
        <end position="602"/>
    </location>
</feature>
<dbReference type="Pfam" id="PF13855">
    <property type="entry name" value="LRR_8"/>
    <property type="match status" value="2"/>
</dbReference>
<comment type="caution">
    <text evidence="10">The sequence shown here is derived from an EMBL/GenBank/DDBJ whole genome shotgun (WGS) entry which is preliminary data.</text>
</comment>
<dbReference type="GO" id="GO:0005886">
    <property type="term" value="C:plasma membrane"/>
    <property type="evidence" value="ECO:0007669"/>
    <property type="project" value="TreeGrafter"/>
</dbReference>
<dbReference type="AlphaFoldDB" id="A0AAD9IUG4"/>
<keyword evidence="2" id="KW-0433">Leucine-rich repeat</keyword>
<evidence type="ECO:0000256" key="6">
    <source>
        <dbReference type="ARBA" id="ARBA00022989"/>
    </source>
</evidence>
<dbReference type="SMART" id="SM00369">
    <property type="entry name" value="LRR_TYP"/>
    <property type="match status" value="5"/>
</dbReference>
<evidence type="ECO:0008006" key="12">
    <source>
        <dbReference type="Google" id="ProtNLM"/>
    </source>
</evidence>
<name>A0AAD9IUG4_9ANNE</name>
<feature type="non-terminal residue" evidence="10">
    <location>
        <position position="635"/>
    </location>
</feature>
<dbReference type="Proteomes" id="UP001208570">
    <property type="component" value="Unassembled WGS sequence"/>
</dbReference>
<evidence type="ECO:0000313" key="11">
    <source>
        <dbReference type="Proteomes" id="UP001208570"/>
    </source>
</evidence>
<evidence type="ECO:0000256" key="8">
    <source>
        <dbReference type="ARBA" id="ARBA00023180"/>
    </source>
</evidence>
<comment type="subcellular location">
    <subcellularLocation>
        <location evidence="1">Membrane</location>
        <topology evidence="1">Single-pass membrane protein</topology>
    </subcellularLocation>
</comment>
<evidence type="ECO:0000256" key="3">
    <source>
        <dbReference type="ARBA" id="ARBA00022692"/>
    </source>
</evidence>
<keyword evidence="8" id="KW-0325">Glycoprotein</keyword>
<dbReference type="PANTHER" id="PTHR24365">
    <property type="entry name" value="TOLL-LIKE RECEPTOR"/>
    <property type="match status" value="1"/>
</dbReference>
<evidence type="ECO:0000256" key="4">
    <source>
        <dbReference type="ARBA" id="ARBA00022729"/>
    </source>
</evidence>
<evidence type="ECO:0000256" key="2">
    <source>
        <dbReference type="ARBA" id="ARBA00022614"/>
    </source>
</evidence>
<evidence type="ECO:0000256" key="1">
    <source>
        <dbReference type="ARBA" id="ARBA00004167"/>
    </source>
</evidence>
<dbReference type="InterPro" id="IPR003591">
    <property type="entry name" value="Leu-rich_rpt_typical-subtyp"/>
</dbReference>
<dbReference type="EMBL" id="JAODUP010001205">
    <property type="protein sequence ID" value="KAK2140914.1"/>
    <property type="molecule type" value="Genomic_DNA"/>
</dbReference>
<dbReference type="InterPro" id="IPR001611">
    <property type="entry name" value="Leu-rich_rpt"/>
</dbReference>